<dbReference type="GO" id="GO:0046589">
    <property type="term" value="F:ribonuclease T1 activity"/>
    <property type="evidence" value="ECO:0007669"/>
    <property type="project" value="UniProtKB-EC"/>
</dbReference>
<evidence type="ECO:0000256" key="4">
    <source>
        <dbReference type="ARBA" id="ARBA00022759"/>
    </source>
</evidence>
<dbReference type="Proteomes" id="UP000770015">
    <property type="component" value="Unassembled WGS sequence"/>
</dbReference>
<feature type="chain" id="PRO_5040181119" description="ribonuclease T1" evidence="9">
    <location>
        <begin position="20"/>
        <end position="165"/>
    </location>
</feature>
<keyword evidence="5" id="KW-0378">Hydrolase</keyword>
<dbReference type="Gene3D" id="3.10.450.30">
    <property type="entry name" value="Microbial ribonucleases"/>
    <property type="match status" value="1"/>
</dbReference>
<proteinExistence type="inferred from homology"/>
<keyword evidence="11" id="KW-1185">Reference proteome</keyword>
<comment type="catalytic activity">
    <reaction evidence="8">
        <text>[RNA] containing guanosine + H2O = an [RNA fragment]-3'-guanosine-3'-phosphate + a 5'-hydroxy-ribonucleotide-3'-[RNA fragment].</text>
        <dbReference type="EC" id="4.6.1.24"/>
    </reaction>
</comment>
<keyword evidence="9" id="KW-0732">Signal</keyword>
<evidence type="ECO:0000256" key="8">
    <source>
        <dbReference type="ARBA" id="ARBA00034015"/>
    </source>
</evidence>
<dbReference type="Pfam" id="PF00545">
    <property type="entry name" value="Ribonuclease"/>
    <property type="match status" value="1"/>
</dbReference>
<dbReference type="EC" id="4.6.1.24" evidence="2"/>
<evidence type="ECO:0000256" key="6">
    <source>
        <dbReference type="ARBA" id="ARBA00023157"/>
    </source>
</evidence>
<dbReference type="OrthoDB" id="5425539at2759"/>
<protein>
    <recommendedName>
        <fullName evidence="2">ribonuclease T1</fullName>
        <ecNumber evidence="2">4.6.1.24</ecNumber>
    </recommendedName>
</protein>
<keyword evidence="7" id="KW-0456">Lyase</keyword>
<name>A0A9P9AEX7_9PEZI</name>
<evidence type="ECO:0000256" key="1">
    <source>
        <dbReference type="ARBA" id="ARBA00009006"/>
    </source>
</evidence>
<dbReference type="EMBL" id="JAGSXJ010000006">
    <property type="protein sequence ID" value="KAH6690582.1"/>
    <property type="molecule type" value="Genomic_DNA"/>
</dbReference>
<dbReference type="AlphaFoldDB" id="A0A9P9AEX7"/>
<evidence type="ECO:0000256" key="5">
    <source>
        <dbReference type="ARBA" id="ARBA00022801"/>
    </source>
</evidence>
<dbReference type="PANTHER" id="PTHR42104">
    <property type="entry name" value="EXTRACELLULAR GUANYL-SPECIFIC RIBONUCLEASE RNTA (AFU_ORTHOLOGUE AFUA_4G03230)"/>
    <property type="match status" value="1"/>
</dbReference>
<dbReference type="InterPro" id="IPR016191">
    <property type="entry name" value="Ribonuclease/ribotoxin"/>
</dbReference>
<organism evidence="10 11">
    <name type="scientific">Plectosphaerella plurivora</name>
    <dbReference type="NCBI Taxonomy" id="936078"/>
    <lineage>
        <taxon>Eukaryota</taxon>
        <taxon>Fungi</taxon>
        <taxon>Dikarya</taxon>
        <taxon>Ascomycota</taxon>
        <taxon>Pezizomycotina</taxon>
        <taxon>Sordariomycetes</taxon>
        <taxon>Hypocreomycetidae</taxon>
        <taxon>Glomerellales</taxon>
        <taxon>Plectosphaerellaceae</taxon>
        <taxon>Plectosphaerella</taxon>
    </lineage>
</organism>
<keyword evidence="4" id="KW-0255">Endonuclease</keyword>
<dbReference type="GO" id="GO:0003723">
    <property type="term" value="F:RNA binding"/>
    <property type="evidence" value="ECO:0007669"/>
    <property type="project" value="InterPro"/>
</dbReference>
<dbReference type="InterPro" id="IPR000026">
    <property type="entry name" value="N1-like"/>
</dbReference>
<sequence length="165" mass="17613">MQLSAVLLAALSLSARVLAQDLVVTCGRAEYTYEQIDEAAEAACDHVKDKTTAGSNKYPHSYRNFEKFEFDGVKGPYYNFPMMPNGRIYTSGAPGTDRVIINQKCELAGQITHTGASSRNGFVDCEEAISVKTERNSTSSDSGTASAPGILLTGLAGALMLGAFM</sequence>
<keyword evidence="3" id="KW-0540">Nuclease</keyword>
<dbReference type="SUPFAM" id="SSF53933">
    <property type="entry name" value="Microbial ribonucleases"/>
    <property type="match status" value="1"/>
</dbReference>
<feature type="signal peptide" evidence="9">
    <location>
        <begin position="1"/>
        <end position="19"/>
    </location>
</feature>
<evidence type="ECO:0000256" key="2">
    <source>
        <dbReference type="ARBA" id="ARBA00012549"/>
    </source>
</evidence>
<gene>
    <name evidence="10" type="ORF">F5X68DRAFT_259993</name>
</gene>
<evidence type="ECO:0000313" key="10">
    <source>
        <dbReference type="EMBL" id="KAH6690582.1"/>
    </source>
</evidence>
<dbReference type="GO" id="GO:0016787">
    <property type="term" value="F:hydrolase activity"/>
    <property type="evidence" value="ECO:0007669"/>
    <property type="project" value="UniProtKB-KW"/>
</dbReference>
<evidence type="ECO:0000313" key="11">
    <source>
        <dbReference type="Proteomes" id="UP000770015"/>
    </source>
</evidence>
<comment type="similarity">
    <text evidence="1">Belongs to the ribonuclease N1/T1 family.</text>
</comment>
<accession>A0A9P9AEX7</accession>
<evidence type="ECO:0000256" key="3">
    <source>
        <dbReference type="ARBA" id="ARBA00022722"/>
    </source>
</evidence>
<keyword evidence="6" id="KW-1015">Disulfide bond</keyword>
<evidence type="ECO:0000256" key="7">
    <source>
        <dbReference type="ARBA" id="ARBA00023239"/>
    </source>
</evidence>
<dbReference type="PANTHER" id="PTHR42104:SF1">
    <property type="entry name" value="EXTRACELLULAR GUANYL-SPECIFIC RIBONUCLEASE RNTA (AFU_ORTHOLOGUE AFUA_4G03230)"/>
    <property type="match status" value="1"/>
</dbReference>
<evidence type="ECO:0000256" key="9">
    <source>
        <dbReference type="SAM" id="SignalP"/>
    </source>
</evidence>
<comment type="caution">
    <text evidence="10">The sequence shown here is derived from an EMBL/GenBank/DDBJ whole genome shotgun (WGS) entry which is preliminary data.</text>
</comment>
<reference evidence="10" key="1">
    <citation type="journal article" date="2021" name="Nat. Commun.">
        <title>Genetic determinants of endophytism in the Arabidopsis root mycobiome.</title>
        <authorList>
            <person name="Mesny F."/>
            <person name="Miyauchi S."/>
            <person name="Thiergart T."/>
            <person name="Pickel B."/>
            <person name="Atanasova L."/>
            <person name="Karlsson M."/>
            <person name="Huettel B."/>
            <person name="Barry K.W."/>
            <person name="Haridas S."/>
            <person name="Chen C."/>
            <person name="Bauer D."/>
            <person name="Andreopoulos W."/>
            <person name="Pangilinan J."/>
            <person name="LaButti K."/>
            <person name="Riley R."/>
            <person name="Lipzen A."/>
            <person name="Clum A."/>
            <person name="Drula E."/>
            <person name="Henrissat B."/>
            <person name="Kohler A."/>
            <person name="Grigoriev I.V."/>
            <person name="Martin F.M."/>
            <person name="Hacquard S."/>
        </authorList>
    </citation>
    <scope>NUCLEOTIDE SEQUENCE</scope>
    <source>
        <strain evidence="10">MPI-SDFR-AT-0117</strain>
    </source>
</reference>